<evidence type="ECO:0000256" key="7">
    <source>
        <dbReference type="SAM" id="MobiDB-lite"/>
    </source>
</evidence>
<dbReference type="PANTHER" id="PTHR21551:SF0">
    <property type="entry name" value="PROTEIN ASSOCIATED WITH TOPO II RELATED-1, ISOFORM A"/>
    <property type="match status" value="1"/>
</dbReference>
<dbReference type="GO" id="GO:0003723">
    <property type="term" value="F:RNA binding"/>
    <property type="evidence" value="ECO:0007669"/>
    <property type="project" value="UniProtKB-KW"/>
</dbReference>
<dbReference type="EMBL" id="LT554016">
    <property type="protein sequence ID" value="SAM02816.1"/>
    <property type="molecule type" value="Genomic_DNA"/>
</dbReference>
<feature type="domain" description="mRNA decay factor PAT1" evidence="8">
    <location>
        <begin position="285"/>
        <end position="411"/>
    </location>
</feature>
<evidence type="ECO:0000259" key="8">
    <source>
        <dbReference type="Pfam" id="PF09770"/>
    </source>
</evidence>
<feature type="region of interest" description="Disordered" evidence="7">
    <location>
        <begin position="454"/>
        <end position="482"/>
    </location>
</feature>
<keyword evidence="5" id="KW-0694">RNA-binding</keyword>
<comment type="subcellular location">
    <subcellularLocation>
        <location evidence="2">Cytoplasm</location>
        <location evidence="2">P-body</location>
    </subcellularLocation>
    <subcellularLocation>
        <location evidence="1">Nucleus</location>
    </subcellularLocation>
</comment>
<keyword evidence="4" id="KW-0963">Cytoplasm</keyword>
<evidence type="ECO:0000256" key="6">
    <source>
        <dbReference type="ARBA" id="ARBA00023242"/>
    </source>
</evidence>
<accession>A0A168PQV7</accession>
<dbReference type="GO" id="GO:0033962">
    <property type="term" value="P:P-body assembly"/>
    <property type="evidence" value="ECO:0007669"/>
    <property type="project" value="TreeGrafter"/>
</dbReference>
<gene>
    <name evidence="9" type="primary">ABSGL_08632.1 scaffold 10421</name>
</gene>
<evidence type="ECO:0000256" key="1">
    <source>
        <dbReference type="ARBA" id="ARBA00004123"/>
    </source>
</evidence>
<reference evidence="9" key="1">
    <citation type="submission" date="2016-04" db="EMBL/GenBank/DDBJ databases">
        <authorList>
            <person name="Evans L.H."/>
            <person name="Alamgir A."/>
            <person name="Owens N."/>
            <person name="Weber N.D."/>
            <person name="Virtaneva K."/>
            <person name="Barbian K."/>
            <person name="Babar A."/>
            <person name="Rosenke K."/>
        </authorList>
    </citation>
    <scope>NUCLEOTIDE SEQUENCE [LARGE SCALE GENOMIC DNA]</scope>
    <source>
        <strain evidence="9">CBS 101.48</strain>
    </source>
</reference>
<dbReference type="InterPro" id="IPR039900">
    <property type="entry name" value="Pat1-like"/>
</dbReference>
<keyword evidence="6" id="KW-0539">Nucleus</keyword>
<dbReference type="OMA" id="NERIWNQ"/>
<dbReference type="PANTHER" id="PTHR21551">
    <property type="entry name" value="TOPOISOMERASE II-ASSOCIATED PROTEIN PAT1"/>
    <property type="match status" value="1"/>
</dbReference>
<comment type="similarity">
    <text evidence="3">Belongs to the PAT1 family.</text>
</comment>
<dbReference type="OrthoDB" id="74835at2759"/>
<dbReference type="GO" id="GO:0000932">
    <property type="term" value="C:P-body"/>
    <property type="evidence" value="ECO:0007669"/>
    <property type="project" value="UniProtKB-SubCell"/>
</dbReference>
<name>A0A168PQV7_ABSGL</name>
<evidence type="ECO:0000256" key="3">
    <source>
        <dbReference type="ARBA" id="ARBA00009138"/>
    </source>
</evidence>
<dbReference type="InterPro" id="IPR019167">
    <property type="entry name" value="PAT1_dom"/>
</dbReference>
<evidence type="ECO:0000313" key="9">
    <source>
        <dbReference type="EMBL" id="SAM02816.1"/>
    </source>
</evidence>
<dbReference type="InParanoid" id="A0A168PQV7"/>
<feature type="region of interest" description="Disordered" evidence="7">
    <location>
        <begin position="161"/>
        <end position="199"/>
    </location>
</feature>
<evidence type="ECO:0000313" key="10">
    <source>
        <dbReference type="Proteomes" id="UP000078561"/>
    </source>
</evidence>
<keyword evidence="10" id="KW-1185">Reference proteome</keyword>
<evidence type="ECO:0000256" key="4">
    <source>
        <dbReference type="ARBA" id="ARBA00022490"/>
    </source>
</evidence>
<dbReference type="Pfam" id="PF09770">
    <property type="entry name" value="PAT1"/>
    <property type="match status" value="2"/>
</dbReference>
<dbReference type="AlphaFoldDB" id="A0A168PQV7"/>
<dbReference type="GO" id="GO:0005634">
    <property type="term" value="C:nucleus"/>
    <property type="evidence" value="ECO:0007669"/>
    <property type="project" value="UniProtKB-SubCell"/>
</dbReference>
<feature type="domain" description="mRNA decay factor PAT1" evidence="8">
    <location>
        <begin position="4"/>
        <end position="215"/>
    </location>
</feature>
<dbReference type="STRING" id="4829.A0A168PQV7"/>
<dbReference type="FunCoup" id="A0A168PQV7">
    <property type="interactions" value="197"/>
</dbReference>
<feature type="region of interest" description="Disordered" evidence="7">
    <location>
        <begin position="361"/>
        <end position="390"/>
    </location>
</feature>
<organism evidence="9">
    <name type="scientific">Absidia glauca</name>
    <name type="common">Pin mould</name>
    <dbReference type="NCBI Taxonomy" id="4829"/>
    <lineage>
        <taxon>Eukaryota</taxon>
        <taxon>Fungi</taxon>
        <taxon>Fungi incertae sedis</taxon>
        <taxon>Mucoromycota</taxon>
        <taxon>Mucoromycotina</taxon>
        <taxon>Mucoromycetes</taxon>
        <taxon>Mucorales</taxon>
        <taxon>Cunninghamellaceae</taxon>
        <taxon>Absidia</taxon>
    </lineage>
</organism>
<feature type="region of interest" description="Disordered" evidence="7">
    <location>
        <begin position="90"/>
        <end position="143"/>
    </location>
</feature>
<sequence length="482" mass="54141">MGDSFFGFNTSLLNEEALHQLAQKQRAAREDADVYDFQSLRDELGDEDEINDGLGDQLEEVGDDLNDETFGADDIGQDFDFAANTVKFTANLPEEERGHRYRSNEGTNERQGGQRWTGRQEPPPTDHRNGGHPGSYDEASMNTKSIWGNFGNNDSFGAMNQGNVSPFGRHQQLGYAGISPSSSMGLQQQQQQQQRQHRSLEEIEAEMQRVAKQRQGYGGDEYASGGGGKKVLSLAEVEAAMMQRPMIQQQQRQQQLQQQHLLHLQEVGGGLPSFNGGNGGFGQPDPAQLMALHQQHELMEQMSIERELKRRETMRKSQYDNLMTQHDKDLVQRIQLTQLASGDPYADDFYYQVYSSLRMRAAGGGNKPTASTTNESRGGRSGRREDNMVQRMQQQVQRIVNDAKRRPKQTQGKYPHCVITPPLIHPPFFFQVTLEGALGKISSLSTRNPRQILQVSDKKSANHHDDSDHSKTEADHHDTTVS</sequence>
<evidence type="ECO:0000256" key="2">
    <source>
        <dbReference type="ARBA" id="ARBA00004201"/>
    </source>
</evidence>
<evidence type="ECO:0000256" key="5">
    <source>
        <dbReference type="ARBA" id="ARBA00022884"/>
    </source>
</evidence>
<dbReference type="GO" id="GO:0000290">
    <property type="term" value="P:deadenylation-dependent decapping of nuclear-transcribed mRNA"/>
    <property type="evidence" value="ECO:0007669"/>
    <property type="project" value="InterPro"/>
</dbReference>
<proteinExistence type="inferred from homology"/>
<protein>
    <recommendedName>
        <fullName evidence="8">mRNA decay factor PAT1 domain-containing protein</fullName>
    </recommendedName>
</protein>
<dbReference type="Proteomes" id="UP000078561">
    <property type="component" value="Unassembled WGS sequence"/>
</dbReference>
<feature type="compositionally biased region" description="Basic and acidic residues" evidence="7">
    <location>
        <begin position="456"/>
        <end position="482"/>
    </location>
</feature>